<evidence type="ECO:0000256" key="1">
    <source>
        <dbReference type="SAM" id="MobiDB-lite"/>
    </source>
</evidence>
<evidence type="ECO:0000313" key="3">
    <source>
        <dbReference type="Proteomes" id="UP000267821"/>
    </source>
</evidence>
<accession>A0A3N4LAY0</accession>
<evidence type="ECO:0000313" key="2">
    <source>
        <dbReference type="EMBL" id="RPB20020.1"/>
    </source>
</evidence>
<feature type="region of interest" description="Disordered" evidence="1">
    <location>
        <begin position="1"/>
        <end position="26"/>
    </location>
</feature>
<name>A0A3N4LAY0_9PEZI</name>
<dbReference type="InParanoid" id="A0A3N4LAY0"/>
<dbReference type="AlphaFoldDB" id="A0A3N4LAY0"/>
<keyword evidence="3" id="KW-1185">Reference proteome</keyword>
<proteinExistence type="predicted"/>
<sequence length="151" mass="16210">MAVSQIQQSRSLPRRQSPTQASSTLDGCFIPTHIQVPMSKEGTPKTSPLANTIQPTCWKYTGSTGMESWKHVVASLFPATIDDITSVTGGEGNINIEAGVIVTTEASNITAVEVIETLEGYGNHHGGKSTLFHPNHESTVYHYKNAAAPFV</sequence>
<reference evidence="2 3" key="1">
    <citation type="journal article" date="2018" name="Nat. Ecol. Evol.">
        <title>Pezizomycetes genomes reveal the molecular basis of ectomycorrhizal truffle lifestyle.</title>
        <authorList>
            <person name="Murat C."/>
            <person name="Payen T."/>
            <person name="Noel B."/>
            <person name="Kuo A."/>
            <person name="Morin E."/>
            <person name="Chen J."/>
            <person name="Kohler A."/>
            <person name="Krizsan K."/>
            <person name="Balestrini R."/>
            <person name="Da Silva C."/>
            <person name="Montanini B."/>
            <person name="Hainaut M."/>
            <person name="Levati E."/>
            <person name="Barry K.W."/>
            <person name="Belfiori B."/>
            <person name="Cichocki N."/>
            <person name="Clum A."/>
            <person name="Dockter R.B."/>
            <person name="Fauchery L."/>
            <person name="Guy J."/>
            <person name="Iotti M."/>
            <person name="Le Tacon F."/>
            <person name="Lindquist E.A."/>
            <person name="Lipzen A."/>
            <person name="Malagnac F."/>
            <person name="Mello A."/>
            <person name="Molinier V."/>
            <person name="Miyauchi S."/>
            <person name="Poulain J."/>
            <person name="Riccioni C."/>
            <person name="Rubini A."/>
            <person name="Sitrit Y."/>
            <person name="Splivallo R."/>
            <person name="Traeger S."/>
            <person name="Wang M."/>
            <person name="Zifcakova L."/>
            <person name="Wipf D."/>
            <person name="Zambonelli A."/>
            <person name="Paolocci F."/>
            <person name="Nowrousian M."/>
            <person name="Ottonello S."/>
            <person name="Baldrian P."/>
            <person name="Spatafora J.W."/>
            <person name="Henrissat B."/>
            <person name="Nagy L.G."/>
            <person name="Aury J.M."/>
            <person name="Wincker P."/>
            <person name="Grigoriev I.V."/>
            <person name="Bonfante P."/>
            <person name="Martin F.M."/>
        </authorList>
    </citation>
    <scope>NUCLEOTIDE SEQUENCE [LARGE SCALE GENOMIC DNA]</scope>
    <source>
        <strain evidence="2 3">ATCC MYA-4762</strain>
    </source>
</reference>
<feature type="compositionally biased region" description="Polar residues" evidence="1">
    <location>
        <begin position="1"/>
        <end position="25"/>
    </location>
</feature>
<dbReference type="EMBL" id="ML121579">
    <property type="protein sequence ID" value="RPB20020.1"/>
    <property type="molecule type" value="Genomic_DNA"/>
</dbReference>
<gene>
    <name evidence="2" type="ORF">L211DRAFT_852727</name>
</gene>
<organism evidence="2 3">
    <name type="scientific">Terfezia boudieri ATCC MYA-4762</name>
    <dbReference type="NCBI Taxonomy" id="1051890"/>
    <lineage>
        <taxon>Eukaryota</taxon>
        <taxon>Fungi</taxon>
        <taxon>Dikarya</taxon>
        <taxon>Ascomycota</taxon>
        <taxon>Pezizomycotina</taxon>
        <taxon>Pezizomycetes</taxon>
        <taxon>Pezizales</taxon>
        <taxon>Pezizaceae</taxon>
        <taxon>Terfezia</taxon>
    </lineage>
</organism>
<dbReference type="Proteomes" id="UP000267821">
    <property type="component" value="Unassembled WGS sequence"/>
</dbReference>
<protein>
    <submittedName>
        <fullName evidence="2">Uncharacterized protein</fullName>
    </submittedName>
</protein>